<evidence type="ECO:0000313" key="3">
    <source>
        <dbReference type="EMBL" id="URQ63663.1"/>
    </source>
</evidence>
<proteinExistence type="predicted"/>
<sequence>MKKILLSFMAIFISLSVYSQETTSDVKGFVSDSSGNSVGGASVSVVYVPTNAEAKASSNSDGYFVVSNLKSGGPYSIVVASAQGTKRYNDVFLSVGAALSLNVVLEATDEVVATASLITRNVAPGPSTVFNLADIEAAPAWDRDIKDVITQDPRIFVDESQSYRGFNCNGSNPRYNALSVDGIGLNDGFGLNSNGYPTSRMPFSYDAIEQVSVEFAPYDVMYGGFAACVVNAVTRSGSDTTSGKFFYEFVDDSLQADSLEGDSLTINPYEETKYGFTLGGKVPEVENLYYFVAFEQYDDFDPYERGYVGSGQANESSWLSEADFNRIRQIAKDVYGFDPGGLSKGSPSEDVKLLAKFDYFISDQHRAEVVLNYNDGFEITPADSWTPVFESHFYERGHELQNFQTKVFSQWTDDFSTEIRIGYRDLANRQLAVSEDPDFGEFRIYNVGGVGSVYLSGTDDSRQANQMSWENTTLSFKGEYLVNNHLFKFGMEQEDQDIFNIFVPHSRGGEYRVYGGIDAFEAGDVRAYYGNSQSLDPKDSAAVWGYGITTLFLQDDVEINDRMSASIGVRHESYQQTSNCENAAYFIAAYGYGNCNTIDGLELTMPRLSVNFDLTDRVSAYVGHGVFTGGYPNVWLSNTVSNDGVKGLQFNARNTNLLTDALCTNPVTGKTGPGYGIPCALLDRVTSGGVGFYSDYLDPNFKIPKNIKTSFGLRGSFDLDLVDGLLIDDIGFYVDYISGRSVNAPYVHTGELINLGSDFAGVPIYDKKPGAGYNNLEYSNQSTEGEYTSLAVGFSKEWAEQDLFLSVGYAEVEALVGNPMNSSVGYSSWTYFNDVDRDNPSLGVSQFEIPERMSAYMRWSPTLFADLESRFSLTWSHNKGRPYSFVFNGYPDMRGDALDGDGDNMLLYVPTGPNDPNVVFADGFDTDAFFATMDSYGFERGAFVDRGQHYSPWYARLNFKFEQMLPGLRTNDQSSVFFTIRNLGNFLNDEWGIYNFQSDHDIVDGQALNDGVDQYYIYRNFRGLRDKGRSGRGSSYLVKIGFSYRF</sequence>
<dbReference type="Proteomes" id="UP001056381">
    <property type="component" value="Chromosome"/>
</dbReference>
<evidence type="ECO:0000313" key="4">
    <source>
        <dbReference type="Proteomes" id="UP001056381"/>
    </source>
</evidence>
<dbReference type="InterPro" id="IPR013784">
    <property type="entry name" value="Carb-bd-like_fold"/>
</dbReference>
<evidence type="ECO:0000256" key="1">
    <source>
        <dbReference type="SAM" id="SignalP"/>
    </source>
</evidence>
<dbReference type="EMBL" id="CP097966">
    <property type="protein sequence ID" value="URQ63663.1"/>
    <property type="molecule type" value="Genomic_DNA"/>
</dbReference>
<dbReference type="Pfam" id="PF07715">
    <property type="entry name" value="Plug"/>
    <property type="match status" value="1"/>
</dbReference>
<keyword evidence="1" id="KW-0732">Signal</keyword>
<dbReference type="SUPFAM" id="SSF56935">
    <property type="entry name" value="Porins"/>
    <property type="match status" value="1"/>
</dbReference>
<dbReference type="InterPro" id="IPR012910">
    <property type="entry name" value="Plug_dom"/>
</dbReference>
<dbReference type="Gene3D" id="2.170.130.10">
    <property type="entry name" value="TonB-dependent receptor, plug domain"/>
    <property type="match status" value="1"/>
</dbReference>
<feature type="domain" description="TonB-dependent receptor plug" evidence="2">
    <location>
        <begin position="123"/>
        <end position="227"/>
    </location>
</feature>
<name>A0A9Q8X4H5_9GAMM</name>
<evidence type="ECO:0000259" key="2">
    <source>
        <dbReference type="Pfam" id="PF07715"/>
    </source>
</evidence>
<dbReference type="AlphaFoldDB" id="A0A9Q8X4H5"/>
<keyword evidence="4" id="KW-1185">Reference proteome</keyword>
<protein>
    <submittedName>
        <fullName evidence="3">Carboxypeptidase regulatory-like domain-containing protein</fullName>
    </submittedName>
</protein>
<dbReference type="InterPro" id="IPR037066">
    <property type="entry name" value="Plug_dom_sf"/>
</dbReference>
<dbReference type="Pfam" id="PF13620">
    <property type="entry name" value="CarboxypepD_reg"/>
    <property type="match status" value="1"/>
</dbReference>
<reference evidence="3" key="1">
    <citation type="submission" date="2022-05" db="EMBL/GenBank/DDBJ databases">
        <title>Single-amplified genomics reveal most streamlined microbe among free-living bacteria.</title>
        <authorList>
            <person name="Roda-Garcia J."/>
            <person name="Haro-Moreno J.M."/>
            <person name="Rodriguez-Valera F."/>
            <person name="Almagro-Moreno S."/>
            <person name="Lopez-Perez M."/>
        </authorList>
    </citation>
    <scope>NUCLEOTIDE SEQUENCE</scope>
    <source>
        <strain evidence="3">TMED112-D2-2</strain>
    </source>
</reference>
<organism evidence="3 4">
    <name type="scientific">SAR86 cluster bacterium</name>
    <dbReference type="NCBI Taxonomy" id="2030880"/>
    <lineage>
        <taxon>Bacteria</taxon>
        <taxon>Pseudomonadati</taxon>
        <taxon>Pseudomonadota</taxon>
        <taxon>Gammaproteobacteria</taxon>
        <taxon>SAR86 cluster</taxon>
    </lineage>
</organism>
<keyword evidence="3" id="KW-0121">Carboxypeptidase</keyword>
<feature type="signal peptide" evidence="1">
    <location>
        <begin position="1"/>
        <end position="19"/>
    </location>
</feature>
<dbReference type="GO" id="GO:0030246">
    <property type="term" value="F:carbohydrate binding"/>
    <property type="evidence" value="ECO:0007669"/>
    <property type="project" value="InterPro"/>
</dbReference>
<dbReference type="SUPFAM" id="SSF49452">
    <property type="entry name" value="Starch-binding domain-like"/>
    <property type="match status" value="1"/>
</dbReference>
<feature type="chain" id="PRO_5040183393" evidence="1">
    <location>
        <begin position="20"/>
        <end position="1046"/>
    </location>
</feature>
<keyword evidence="3" id="KW-0378">Hydrolase</keyword>
<dbReference type="Gene3D" id="2.60.40.1120">
    <property type="entry name" value="Carboxypeptidase-like, regulatory domain"/>
    <property type="match status" value="1"/>
</dbReference>
<gene>
    <name evidence="3" type="ORF">M9B40_02560</name>
</gene>
<dbReference type="GO" id="GO:0004180">
    <property type="term" value="F:carboxypeptidase activity"/>
    <property type="evidence" value="ECO:0007669"/>
    <property type="project" value="UniProtKB-KW"/>
</dbReference>
<keyword evidence="3" id="KW-0645">Protease</keyword>
<accession>A0A9Q8X4H5</accession>